<dbReference type="STRING" id="404433.BTW07_14270"/>
<evidence type="ECO:0000259" key="5">
    <source>
        <dbReference type="PROSITE" id="PS50931"/>
    </source>
</evidence>
<gene>
    <name evidence="6" type="ORF">BTW07_14270</name>
</gene>
<evidence type="ECO:0000313" key="7">
    <source>
        <dbReference type="Proteomes" id="UP000186878"/>
    </source>
</evidence>
<name>A0A1Q8SQ32_9GAMM</name>
<dbReference type="InterPro" id="IPR000847">
    <property type="entry name" value="LysR_HTH_N"/>
</dbReference>
<dbReference type="GO" id="GO:0043565">
    <property type="term" value="F:sequence-specific DNA binding"/>
    <property type="evidence" value="ECO:0007669"/>
    <property type="project" value="TreeGrafter"/>
</dbReference>
<keyword evidence="7" id="KW-1185">Reference proteome</keyword>
<feature type="domain" description="HTH lysR-type" evidence="5">
    <location>
        <begin position="17"/>
        <end position="66"/>
    </location>
</feature>
<dbReference type="InterPro" id="IPR058163">
    <property type="entry name" value="LysR-type_TF_proteobact-type"/>
</dbReference>
<dbReference type="PRINTS" id="PR00039">
    <property type="entry name" value="HTHLYSR"/>
</dbReference>
<dbReference type="Gene3D" id="3.40.190.10">
    <property type="entry name" value="Periplasmic binding protein-like II"/>
    <property type="match status" value="2"/>
</dbReference>
<evidence type="ECO:0000256" key="1">
    <source>
        <dbReference type="ARBA" id="ARBA00009437"/>
    </source>
</evidence>
<keyword evidence="2" id="KW-0805">Transcription regulation</keyword>
<keyword evidence="3" id="KW-0238">DNA-binding</keyword>
<dbReference type="EMBL" id="MSDO01000021">
    <property type="protein sequence ID" value="OLO03504.1"/>
    <property type="molecule type" value="Genomic_DNA"/>
</dbReference>
<evidence type="ECO:0000256" key="3">
    <source>
        <dbReference type="ARBA" id="ARBA00023125"/>
    </source>
</evidence>
<keyword evidence="4" id="KW-0804">Transcription</keyword>
<dbReference type="AlphaFoldDB" id="A0A1Q8SQ32"/>
<organism evidence="6 7">
    <name type="scientific">Salinicola socius</name>
    <dbReference type="NCBI Taxonomy" id="404433"/>
    <lineage>
        <taxon>Bacteria</taxon>
        <taxon>Pseudomonadati</taxon>
        <taxon>Pseudomonadota</taxon>
        <taxon>Gammaproteobacteria</taxon>
        <taxon>Oceanospirillales</taxon>
        <taxon>Halomonadaceae</taxon>
        <taxon>Salinicola</taxon>
    </lineage>
</organism>
<comment type="similarity">
    <text evidence="1">Belongs to the LysR transcriptional regulatory family.</text>
</comment>
<dbReference type="Gene3D" id="1.10.10.10">
    <property type="entry name" value="Winged helix-like DNA-binding domain superfamily/Winged helix DNA-binding domain"/>
    <property type="match status" value="1"/>
</dbReference>
<dbReference type="PANTHER" id="PTHR30537">
    <property type="entry name" value="HTH-TYPE TRANSCRIPTIONAL REGULATOR"/>
    <property type="match status" value="1"/>
</dbReference>
<sequence length="304" mass="34068">MFPLNRSLPPLATLLPFEAAARLESFTRAAEELGLTQAAISRQVRSLEKDLGAALFERRNRGVFLTPAGRQLAEVISQGLCRIAQHADDLRGGERAPRVILFCQLCEAFYWLMPRLATFNQRHPDIDLKLVTSTRPLTEQRDPFDIALQTHGRPSGNHTLAFTAADTIYPVCNPDHPAARDRPISLDALTDFDLLHHRAEPPDWMEWSDWFTAMGRDVATPLPGKVFDSYPLMLQAALAGHGIALGWQRTTERSIETGELVRPVVEALIQPEAIAVYTHRETVDRHACRALLDWLEEALNDPPC</sequence>
<dbReference type="Pfam" id="PF03466">
    <property type="entry name" value="LysR_substrate"/>
    <property type="match status" value="1"/>
</dbReference>
<dbReference type="SUPFAM" id="SSF53850">
    <property type="entry name" value="Periplasmic binding protein-like II"/>
    <property type="match status" value="1"/>
</dbReference>
<dbReference type="InterPro" id="IPR005119">
    <property type="entry name" value="LysR_subst-bd"/>
</dbReference>
<evidence type="ECO:0000256" key="4">
    <source>
        <dbReference type="ARBA" id="ARBA00023163"/>
    </source>
</evidence>
<dbReference type="FunFam" id="1.10.10.10:FF:000001">
    <property type="entry name" value="LysR family transcriptional regulator"/>
    <property type="match status" value="1"/>
</dbReference>
<reference evidence="6 7" key="1">
    <citation type="submission" date="2016-12" db="EMBL/GenBank/DDBJ databases">
        <title>Draft genome sequences of strains Salinicola socius SMB35, Salinicola sp. MH3R3-1 and Chromohalobacter sp. SMB17 from the Verkhnekamsk potash mining region of Russia.</title>
        <authorList>
            <person name="Mavrodi D.V."/>
            <person name="Olsson B.E."/>
            <person name="Korsakova E.S."/>
            <person name="Pyankova A."/>
            <person name="Mavrodi O.V."/>
            <person name="Plotnikova E.G."/>
        </authorList>
    </citation>
    <scope>NUCLEOTIDE SEQUENCE [LARGE SCALE GENOMIC DNA]</scope>
    <source>
        <strain evidence="6 7">SMB35</strain>
    </source>
</reference>
<evidence type="ECO:0000313" key="6">
    <source>
        <dbReference type="EMBL" id="OLO03504.1"/>
    </source>
</evidence>
<evidence type="ECO:0000256" key="2">
    <source>
        <dbReference type="ARBA" id="ARBA00023015"/>
    </source>
</evidence>
<accession>A0A1Q8SQ32</accession>
<protein>
    <submittedName>
        <fullName evidence="6">LysR family transcriptional regulator</fullName>
    </submittedName>
</protein>
<dbReference type="PROSITE" id="PS50931">
    <property type="entry name" value="HTH_LYSR"/>
    <property type="match status" value="1"/>
</dbReference>
<proteinExistence type="inferred from homology"/>
<dbReference type="InterPro" id="IPR036388">
    <property type="entry name" value="WH-like_DNA-bd_sf"/>
</dbReference>
<dbReference type="GO" id="GO:0006351">
    <property type="term" value="P:DNA-templated transcription"/>
    <property type="evidence" value="ECO:0007669"/>
    <property type="project" value="TreeGrafter"/>
</dbReference>
<dbReference type="Proteomes" id="UP000186878">
    <property type="component" value="Unassembled WGS sequence"/>
</dbReference>
<comment type="caution">
    <text evidence="6">The sequence shown here is derived from an EMBL/GenBank/DDBJ whole genome shotgun (WGS) entry which is preliminary data.</text>
</comment>
<dbReference type="SUPFAM" id="SSF46785">
    <property type="entry name" value="Winged helix' DNA-binding domain"/>
    <property type="match status" value="1"/>
</dbReference>
<dbReference type="OrthoDB" id="6787458at2"/>
<dbReference type="RefSeq" id="WP_075570849.1">
    <property type="nucleotide sequence ID" value="NZ_MSDO01000021.1"/>
</dbReference>
<dbReference type="Pfam" id="PF00126">
    <property type="entry name" value="HTH_1"/>
    <property type="match status" value="1"/>
</dbReference>
<dbReference type="GO" id="GO:0003700">
    <property type="term" value="F:DNA-binding transcription factor activity"/>
    <property type="evidence" value="ECO:0007669"/>
    <property type="project" value="InterPro"/>
</dbReference>
<dbReference type="PANTHER" id="PTHR30537:SF26">
    <property type="entry name" value="GLYCINE CLEAVAGE SYSTEM TRANSCRIPTIONAL ACTIVATOR"/>
    <property type="match status" value="1"/>
</dbReference>
<dbReference type="InterPro" id="IPR036390">
    <property type="entry name" value="WH_DNA-bd_sf"/>
</dbReference>